<dbReference type="Pfam" id="PF03747">
    <property type="entry name" value="ADP_ribosyl_GH"/>
    <property type="match status" value="1"/>
</dbReference>
<organism evidence="2 3">
    <name type="scientific">Luteolibacter algae</name>
    <dbReference type="NCBI Taxonomy" id="454151"/>
    <lineage>
        <taxon>Bacteria</taxon>
        <taxon>Pseudomonadati</taxon>
        <taxon>Verrucomicrobiota</taxon>
        <taxon>Verrucomicrobiia</taxon>
        <taxon>Verrucomicrobiales</taxon>
        <taxon>Verrucomicrobiaceae</taxon>
        <taxon>Luteolibacter</taxon>
    </lineage>
</organism>
<gene>
    <name evidence="2" type="ORF">ACFSSA_08905</name>
</gene>
<dbReference type="InterPro" id="IPR005502">
    <property type="entry name" value="Ribosyl_crysJ1"/>
</dbReference>
<dbReference type="RefSeq" id="WP_386820080.1">
    <property type="nucleotide sequence ID" value="NZ_JBHUIT010000016.1"/>
</dbReference>
<feature type="domain" description="Serine aminopeptidase S33" evidence="1">
    <location>
        <begin position="334"/>
        <end position="422"/>
    </location>
</feature>
<dbReference type="SUPFAM" id="SSF101478">
    <property type="entry name" value="ADP-ribosylglycohydrolase"/>
    <property type="match status" value="1"/>
</dbReference>
<name>A0ABW5D6S5_9BACT</name>
<evidence type="ECO:0000313" key="2">
    <source>
        <dbReference type="EMBL" id="MFD2256792.1"/>
    </source>
</evidence>
<dbReference type="GO" id="GO:0016787">
    <property type="term" value="F:hydrolase activity"/>
    <property type="evidence" value="ECO:0007669"/>
    <property type="project" value="UniProtKB-KW"/>
</dbReference>
<dbReference type="Gene3D" id="1.10.4080.10">
    <property type="entry name" value="ADP-ribosylation/Crystallin J1"/>
    <property type="match status" value="1"/>
</dbReference>
<dbReference type="Gene3D" id="3.40.50.1820">
    <property type="entry name" value="alpha/beta hydrolase"/>
    <property type="match status" value="1"/>
</dbReference>
<evidence type="ECO:0000259" key="1">
    <source>
        <dbReference type="Pfam" id="PF12146"/>
    </source>
</evidence>
<proteinExistence type="predicted"/>
<keyword evidence="2" id="KW-0378">Hydrolase</keyword>
<sequence length="538" mass="57555">MKRYFSAALVADALSLGPHWVYNQEKLGRIYPEGIHQFTDPQSSYHPNRRAGELTHFGDQMVLLEKSIQDAGGFDTKAWKSGWLQGMADYDGYIDGATKQTLAAEGLSPSESNDLSGASRLAPILDQSISLQEAIDAARAQTGLTHGDLGVSDAAEFFVRAVYQLREGATIYQSFLAAAEEGSYAELDVASHLMTVREVLNDDFLKVSTDIGLTCHLPEAFPLTLFFALREGATFESSISDNGMAGGDTSARAMLLAVLFAARDGDVGAGFVDGLRGFGNRGIVVKPGSNHVDLEGSRGNLSGVLEMPEESPIAFALFAHCFTCGKDFMPGAKISRGLAKCGIATLRIDFSGVGKSGGDFRDTSFVTNLDDLKVAGQWLSEHFETPKLLVGHSLGGAAVLAAAGEFSSVKAVATIGAPFDPTHIRNLLGDAVAEIETSGSSEVVLAGRKFTIGKRFIRDLHDHNQEDVLNKLRDTEVLIMHAPSDDTVALENAGKIYSALKHPKSFVSLSGADHLLTNPGDAEYVAGLISHWAQRAMR</sequence>
<evidence type="ECO:0000313" key="3">
    <source>
        <dbReference type="Proteomes" id="UP001597375"/>
    </source>
</evidence>
<accession>A0ABW5D6S5</accession>
<dbReference type="InterPro" id="IPR022742">
    <property type="entry name" value="Hydrolase_4"/>
</dbReference>
<dbReference type="InterPro" id="IPR036705">
    <property type="entry name" value="Ribosyl_crysJ1_sf"/>
</dbReference>
<dbReference type="InterPro" id="IPR029058">
    <property type="entry name" value="AB_hydrolase_fold"/>
</dbReference>
<comment type="caution">
    <text evidence="2">The sequence shown here is derived from an EMBL/GenBank/DDBJ whole genome shotgun (WGS) entry which is preliminary data.</text>
</comment>
<dbReference type="EMBL" id="JBHUIT010000016">
    <property type="protein sequence ID" value="MFD2256792.1"/>
    <property type="molecule type" value="Genomic_DNA"/>
</dbReference>
<dbReference type="SUPFAM" id="SSF53474">
    <property type="entry name" value="alpha/beta-Hydrolases"/>
    <property type="match status" value="1"/>
</dbReference>
<keyword evidence="3" id="KW-1185">Reference proteome</keyword>
<reference evidence="3" key="1">
    <citation type="journal article" date="2019" name="Int. J. Syst. Evol. Microbiol.">
        <title>The Global Catalogue of Microorganisms (GCM) 10K type strain sequencing project: providing services to taxonomists for standard genome sequencing and annotation.</title>
        <authorList>
            <consortium name="The Broad Institute Genomics Platform"/>
            <consortium name="The Broad Institute Genome Sequencing Center for Infectious Disease"/>
            <person name="Wu L."/>
            <person name="Ma J."/>
        </authorList>
    </citation>
    <scope>NUCLEOTIDE SEQUENCE [LARGE SCALE GENOMIC DNA]</scope>
    <source>
        <strain evidence="3">CGMCC 4.7106</strain>
    </source>
</reference>
<dbReference type="Pfam" id="PF12146">
    <property type="entry name" value="Hydrolase_4"/>
    <property type="match status" value="1"/>
</dbReference>
<dbReference type="Proteomes" id="UP001597375">
    <property type="component" value="Unassembled WGS sequence"/>
</dbReference>
<protein>
    <submittedName>
        <fullName evidence="2">Alpha/beta fold hydrolase</fullName>
    </submittedName>
</protein>